<proteinExistence type="predicted"/>
<reference evidence="1" key="1">
    <citation type="journal article" date="2018" name="Sci. Rep.">
        <title>Identification and DNA annotation of a plasmid isolated from Chromobacterium violaceum.</title>
        <authorList>
            <person name="Lima D.C."/>
            <person name="Nyberg L.K."/>
            <person name="Westerlund F."/>
            <person name="Batistuzzo de Medeiros S.R."/>
        </authorList>
    </citation>
    <scope>NUCLEOTIDE SEQUENCE</scope>
    <source>
        <strain evidence="1">ATCC 12472</strain>
        <plasmid evidence="1">pChV1</plasmid>
    </source>
</reference>
<keyword evidence="1" id="KW-0614">Plasmid</keyword>
<name>A0A2R4K2L2_CHRVL</name>
<evidence type="ECO:0000313" key="1">
    <source>
        <dbReference type="EMBL" id="AVV48122.1"/>
    </source>
</evidence>
<accession>A0A2R4K2L2</accession>
<dbReference type="AlphaFoldDB" id="A0A2R4K2L2"/>
<dbReference type="EMBL" id="MG651603">
    <property type="protein sequence ID" value="AVV48122.1"/>
    <property type="molecule type" value="Genomic_DNA"/>
</dbReference>
<protein>
    <submittedName>
        <fullName evidence="1">Uncharacterized protein</fullName>
    </submittedName>
</protein>
<sequence>MPIQLISMKKRAHCLFFDADRAALPRLLRRLRRKPQAAEKLTTSERAAVRLLLRNGLAREYFPGCYERGSEN</sequence>
<geneLocation type="plasmid" evidence="1">
    <name>pChV1</name>
</geneLocation>
<organism evidence="1">
    <name type="scientific">Chromobacterium violaceum</name>
    <dbReference type="NCBI Taxonomy" id="536"/>
    <lineage>
        <taxon>Bacteria</taxon>
        <taxon>Pseudomonadati</taxon>
        <taxon>Pseudomonadota</taxon>
        <taxon>Betaproteobacteria</taxon>
        <taxon>Neisseriales</taxon>
        <taxon>Chromobacteriaceae</taxon>
        <taxon>Chromobacterium</taxon>
    </lineage>
</organism>